<proteinExistence type="predicted"/>
<dbReference type="AlphaFoldDB" id="W1NPN6"/>
<feature type="transmembrane region" description="Helical" evidence="8">
    <location>
        <begin position="171"/>
        <end position="190"/>
    </location>
</feature>
<evidence type="ECO:0000259" key="9">
    <source>
        <dbReference type="Pfam" id="PF13962"/>
    </source>
</evidence>
<feature type="transmembrane region" description="Helical" evidence="8">
    <location>
        <begin position="133"/>
        <end position="151"/>
    </location>
</feature>
<keyword evidence="3" id="KW-0677">Repeat</keyword>
<dbReference type="eggNOG" id="KOG0504">
    <property type="taxonomic scope" value="Eukaryota"/>
</dbReference>
<evidence type="ECO:0000313" key="11">
    <source>
        <dbReference type="Proteomes" id="UP000017836"/>
    </source>
</evidence>
<dbReference type="HOGENOM" id="CLU_1134872_0_0_1"/>
<evidence type="ECO:0000313" key="10">
    <source>
        <dbReference type="EMBL" id="ERM98716.1"/>
    </source>
</evidence>
<keyword evidence="6 8" id="KW-0472">Membrane</keyword>
<name>W1NPN6_AMBTC</name>
<comment type="subcellular location">
    <subcellularLocation>
        <location evidence="1">Membrane</location>
        <topology evidence="1">Multi-pass membrane protein</topology>
    </subcellularLocation>
</comment>
<evidence type="ECO:0000256" key="8">
    <source>
        <dbReference type="SAM" id="Phobius"/>
    </source>
</evidence>
<gene>
    <name evidence="10" type="ORF">AMTR_s00109p00149690</name>
</gene>
<dbReference type="InterPro" id="IPR026961">
    <property type="entry name" value="PGG_dom"/>
</dbReference>
<keyword evidence="11" id="KW-1185">Reference proteome</keyword>
<evidence type="ECO:0000256" key="6">
    <source>
        <dbReference type="ARBA" id="ARBA00023136"/>
    </source>
</evidence>
<sequence length="245" mass="25857">MLKELRGVAEKEKGGSGWDGGKELKDALKSTKDGIAVVAALVAAATFAVGLNPPGGAYHDGPKFIAFEVLNILALCISINVLINAIGFIPHIKADTKQISLMSKELGFSICFMLSAFFLGQDLLHLTIKDTLLPVRWTLFSIMAFVILLLWTPDTMLPQTVLKNKDNSSSLSPAMVALCMCAVCCFMMCGKSGTGGASKKPNQQEEAATRSGQSKQGQDSGPALGSTQVGFGSGSDLNPKVSDEV</sequence>
<dbReference type="GO" id="GO:0016020">
    <property type="term" value="C:membrane"/>
    <property type="evidence" value="ECO:0007669"/>
    <property type="project" value="UniProtKB-SubCell"/>
</dbReference>
<dbReference type="Gramene" id="ERM98716">
    <property type="protein sequence ID" value="ERM98716"/>
    <property type="gene ID" value="AMTR_s00109p00149690"/>
</dbReference>
<evidence type="ECO:0000256" key="2">
    <source>
        <dbReference type="ARBA" id="ARBA00022692"/>
    </source>
</evidence>
<dbReference type="STRING" id="13333.W1NPN6"/>
<feature type="domain" description="PGG" evidence="9">
    <location>
        <begin position="27"/>
        <end position="120"/>
    </location>
</feature>
<evidence type="ECO:0000256" key="5">
    <source>
        <dbReference type="ARBA" id="ARBA00023043"/>
    </source>
</evidence>
<keyword evidence="4 8" id="KW-1133">Transmembrane helix</keyword>
<dbReference type="Proteomes" id="UP000017836">
    <property type="component" value="Unassembled WGS sequence"/>
</dbReference>
<organism evidence="10 11">
    <name type="scientific">Amborella trichopoda</name>
    <dbReference type="NCBI Taxonomy" id="13333"/>
    <lineage>
        <taxon>Eukaryota</taxon>
        <taxon>Viridiplantae</taxon>
        <taxon>Streptophyta</taxon>
        <taxon>Embryophyta</taxon>
        <taxon>Tracheophyta</taxon>
        <taxon>Spermatophyta</taxon>
        <taxon>Magnoliopsida</taxon>
        <taxon>Amborellales</taxon>
        <taxon>Amborellaceae</taxon>
        <taxon>Amborella</taxon>
    </lineage>
</organism>
<feature type="transmembrane region" description="Helical" evidence="8">
    <location>
        <begin position="106"/>
        <end position="126"/>
    </location>
</feature>
<evidence type="ECO:0000256" key="1">
    <source>
        <dbReference type="ARBA" id="ARBA00004141"/>
    </source>
</evidence>
<feature type="region of interest" description="Disordered" evidence="7">
    <location>
        <begin position="195"/>
        <end position="245"/>
    </location>
</feature>
<evidence type="ECO:0000256" key="3">
    <source>
        <dbReference type="ARBA" id="ARBA00022737"/>
    </source>
</evidence>
<accession>W1NPN6</accession>
<dbReference type="PANTHER" id="PTHR24186:SF38">
    <property type="entry name" value="ANKYRIN REPEAT FAMILY PROTEIN"/>
    <property type="match status" value="1"/>
</dbReference>
<evidence type="ECO:0000256" key="7">
    <source>
        <dbReference type="SAM" id="MobiDB-lite"/>
    </source>
</evidence>
<feature type="transmembrane region" description="Helical" evidence="8">
    <location>
        <begin position="64"/>
        <end position="86"/>
    </location>
</feature>
<dbReference type="Pfam" id="PF13962">
    <property type="entry name" value="PGG"/>
    <property type="match status" value="1"/>
</dbReference>
<protein>
    <recommendedName>
        <fullName evidence="9">PGG domain-containing protein</fullName>
    </recommendedName>
</protein>
<evidence type="ECO:0000256" key="4">
    <source>
        <dbReference type="ARBA" id="ARBA00022989"/>
    </source>
</evidence>
<keyword evidence="5" id="KW-0040">ANK repeat</keyword>
<feature type="transmembrane region" description="Helical" evidence="8">
    <location>
        <begin position="34"/>
        <end position="52"/>
    </location>
</feature>
<dbReference type="EMBL" id="KI395307">
    <property type="protein sequence ID" value="ERM98716.1"/>
    <property type="molecule type" value="Genomic_DNA"/>
</dbReference>
<dbReference type="PANTHER" id="PTHR24186">
    <property type="entry name" value="PROTEIN PHOSPHATASE 1 REGULATORY SUBUNIT"/>
    <property type="match status" value="1"/>
</dbReference>
<feature type="compositionally biased region" description="Polar residues" evidence="7">
    <location>
        <begin position="200"/>
        <end position="230"/>
    </location>
</feature>
<reference evidence="11" key="1">
    <citation type="journal article" date="2013" name="Science">
        <title>The Amborella genome and the evolution of flowering plants.</title>
        <authorList>
            <consortium name="Amborella Genome Project"/>
        </authorList>
    </citation>
    <scope>NUCLEOTIDE SEQUENCE [LARGE SCALE GENOMIC DNA]</scope>
</reference>
<keyword evidence="2 8" id="KW-0812">Transmembrane</keyword>